<dbReference type="RefSeq" id="WP_215647645.1">
    <property type="nucleotide sequence ID" value="NZ_CABUEN010000002.1"/>
</dbReference>
<reference evidence="2" key="1">
    <citation type="submission" date="2016-04" db="EMBL/GenBank/DDBJ databases">
        <authorList>
            <person name="Evans L.H."/>
            <person name="Alamgir A."/>
            <person name="Owens N."/>
            <person name="Weber N.D."/>
            <person name="Virtaneva K."/>
            <person name="Barbian K."/>
            <person name="Babar A."/>
            <person name="Rosenke K."/>
        </authorList>
    </citation>
    <scope>NUCLEOTIDE SEQUENCE</scope>
    <source>
        <strain evidence="2">92-2</strain>
    </source>
</reference>
<feature type="region of interest" description="Disordered" evidence="1">
    <location>
        <begin position="23"/>
        <end position="44"/>
    </location>
</feature>
<proteinExistence type="predicted"/>
<dbReference type="AlphaFoldDB" id="A0A212KLA1"/>
<protein>
    <submittedName>
        <fullName evidence="2">Uncharacterized protein</fullName>
    </submittedName>
</protein>
<dbReference type="EMBL" id="FLUP01000002">
    <property type="protein sequence ID" value="SBW12420.1"/>
    <property type="molecule type" value="Genomic_DNA"/>
</dbReference>
<organism evidence="2">
    <name type="scientific">uncultured Desulfovibrio sp</name>
    <dbReference type="NCBI Taxonomy" id="167968"/>
    <lineage>
        <taxon>Bacteria</taxon>
        <taxon>Pseudomonadati</taxon>
        <taxon>Thermodesulfobacteriota</taxon>
        <taxon>Desulfovibrionia</taxon>
        <taxon>Desulfovibrionales</taxon>
        <taxon>Desulfovibrionaceae</taxon>
        <taxon>Desulfovibrio</taxon>
        <taxon>environmental samples</taxon>
    </lineage>
</organism>
<evidence type="ECO:0000313" key="2">
    <source>
        <dbReference type="EMBL" id="SBW12420.1"/>
    </source>
</evidence>
<evidence type="ECO:0000256" key="1">
    <source>
        <dbReference type="SAM" id="MobiDB-lite"/>
    </source>
</evidence>
<sequence length="317" mass="32863">MSNVSGVNSYTSGLYQWQNQKLSTSTSGSSSSSGSKSSSSSLNQMLSGNSISSQLSSMVELTKYAMDAMGLESGSRVTFSQITKYRDQLNNEFNTAVKDGLSKLGVTDPSSVTFTLAADGSLTATSANATDQANVQAWLKSNTTIGKDLRSSLTAAGVSSSTSVSMTVDSSGKLTAASSTDSANKAAIQAVLDNSKLGQTLNSGMSSLAVSSDAKFTLQTKSDGSIVVESSDAATKAAVQKFFDNNPALVKKFGQIQALSGLDDARKSLQVSPSDLRKRIEVESMAAWWSGSGNATNSFGSYSDSSLSMLSGLNMSV</sequence>
<accession>A0A212KLA1</accession>
<gene>
    <name evidence="2" type="ORF">KM92DES2_20501</name>
</gene>
<name>A0A212KLA1_9BACT</name>